<accession>E2BGH4</accession>
<keyword evidence="1" id="KW-0479">Metal-binding</keyword>
<dbReference type="SUPFAM" id="SSF57756">
    <property type="entry name" value="Retrovirus zinc finger-like domains"/>
    <property type="match status" value="1"/>
</dbReference>
<feature type="domain" description="CCHC-type" evidence="2">
    <location>
        <begin position="59"/>
        <end position="72"/>
    </location>
</feature>
<keyword evidence="1" id="KW-0863">Zinc-finger</keyword>
<dbReference type="SMART" id="SM00343">
    <property type="entry name" value="ZnF_C2HC"/>
    <property type="match status" value="2"/>
</dbReference>
<dbReference type="GO" id="GO:0003676">
    <property type="term" value="F:nucleic acid binding"/>
    <property type="evidence" value="ECO:0007669"/>
    <property type="project" value="InterPro"/>
</dbReference>
<dbReference type="InParanoid" id="E2BGH4"/>
<dbReference type="Proteomes" id="UP000008237">
    <property type="component" value="Unassembled WGS sequence"/>
</dbReference>
<keyword evidence="1" id="KW-0862">Zinc</keyword>
<evidence type="ECO:0000313" key="4">
    <source>
        <dbReference type="Proteomes" id="UP000008237"/>
    </source>
</evidence>
<keyword evidence="4" id="KW-1185">Reference proteome</keyword>
<protein>
    <recommendedName>
        <fullName evidence="2">CCHC-type domain-containing protein</fullName>
    </recommendedName>
</protein>
<reference evidence="3 4" key="1">
    <citation type="journal article" date="2010" name="Science">
        <title>Genomic comparison of the ants Camponotus floridanus and Harpegnathos saltator.</title>
        <authorList>
            <person name="Bonasio R."/>
            <person name="Zhang G."/>
            <person name="Ye C."/>
            <person name="Mutti N.S."/>
            <person name="Fang X."/>
            <person name="Qin N."/>
            <person name="Donahue G."/>
            <person name="Yang P."/>
            <person name="Li Q."/>
            <person name="Li C."/>
            <person name="Zhang P."/>
            <person name="Huang Z."/>
            <person name="Berger S.L."/>
            <person name="Reinberg D."/>
            <person name="Wang J."/>
            <person name="Liebig J."/>
        </authorList>
    </citation>
    <scope>NUCLEOTIDE SEQUENCE [LARGE SCALE GENOMIC DNA]</scope>
    <source>
        <strain evidence="3 4">R22 G/1</strain>
    </source>
</reference>
<proteinExistence type="predicted"/>
<evidence type="ECO:0000256" key="1">
    <source>
        <dbReference type="PROSITE-ProRule" id="PRU00047"/>
    </source>
</evidence>
<evidence type="ECO:0000313" key="3">
    <source>
        <dbReference type="EMBL" id="EFN85208.1"/>
    </source>
</evidence>
<name>E2BGH4_HARSA</name>
<evidence type="ECO:0000259" key="2">
    <source>
        <dbReference type="PROSITE" id="PS50158"/>
    </source>
</evidence>
<dbReference type="Pfam" id="PF00098">
    <property type="entry name" value="zf-CCHC"/>
    <property type="match status" value="1"/>
</dbReference>
<sequence length="85" mass="9290">VQCPVAAALRLAKLGRLRIGWVLSRVELLWARPTQCYKCWGYEHVREACRATVARGGACFNCGQPGHVARNCSSPACCVVCVERG</sequence>
<feature type="non-terminal residue" evidence="3">
    <location>
        <position position="85"/>
    </location>
</feature>
<feature type="non-terminal residue" evidence="3">
    <location>
        <position position="1"/>
    </location>
</feature>
<gene>
    <name evidence="3" type="ORF">EAI_14831</name>
</gene>
<dbReference type="InterPro" id="IPR001878">
    <property type="entry name" value="Znf_CCHC"/>
</dbReference>
<dbReference type="InterPro" id="IPR036875">
    <property type="entry name" value="Znf_CCHC_sf"/>
</dbReference>
<dbReference type="AlphaFoldDB" id="E2BGH4"/>
<dbReference type="GO" id="GO:0008270">
    <property type="term" value="F:zinc ion binding"/>
    <property type="evidence" value="ECO:0007669"/>
    <property type="project" value="UniProtKB-KW"/>
</dbReference>
<dbReference type="OMA" id="MGWAMAR"/>
<dbReference type="Gene3D" id="4.10.60.10">
    <property type="entry name" value="Zinc finger, CCHC-type"/>
    <property type="match status" value="1"/>
</dbReference>
<dbReference type="PROSITE" id="PS50158">
    <property type="entry name" value="ZF_CCHC"/>
    <property type="match status" value="1"/>
</dbReference>
<dbReference type="EMBL" id="GL448185">
    <property type="protein sequence ID" value="EFN85208.1"/>
    <property type="molecule type" value="Genomic_DNA"/>
</dbReference>
<organism evidence="4">
    <name type="scientific">Harpegnathos saltator</name>
    <name type="common">Jerdon's jumping ant</name>
    <dbReference type="NCBI Taxonomy" id="610380"/>
    <lineage>
        <taxon>Eukaryota</taxon>
        <taxon>Metazoa</taxon>
        <taxon>Ecdysozoa</taxon>
        <taxon>Arthropoda</taxon>
        <taxon>Hexapoda</taxon>
        <taxon>Insecta</taxon>
        <taxon>Pterygota</taxon>
        <taxon>Neoptera</taxon>
        <taxon>Endopterygota</taxon>
        <taxon>Hymenoptera</taxon>
        <taxon>Apocrita</taxon>
        <taxon>Aculeata</taxon>
        <taxon>Formicoidea</taxon>
        <taxon>Formicidae</taxon>
        <taxon>Ponerinae</taxon>
        <taxon>Ponerini</taxon>
        <taxon>Harpegnathos</taxon>
    </lineage>
</organism>